<dbReference type="GO" id="GO:0016779">
    <property type="term" value="F:nucleotidyltransferase activity"/>
    <property type="evidence" value="ECO:0007669"/>
    <property type="project" value="UniProtKB-KW"/>
</dbReference>
<keyword evidence="1" id="KW-0548">Nucleotidyltransferase</keyword>
<name>A0A5B7ZTV4_9BACT</name>
<accession>A0A5B7ZTV4</accession>
<dbReference type="SUPFAM" id="SSF53448">
    <property type="entry name" value="Nucleotide-diphospho-sugar transferases"/>
    <property type="match status" value="1"/>
</dbReference>
<dbReference type="Gene3D" id="3.90.550.10">
    <property type="entry name" value="Spore Coat Polysaccharide Biosynthesis Protein SpsA, Chain A"/>
    <property type="match status" value="1"/>
</dbReference>
<proteinExistence type="predicted"/>
<dbReference type="InterPro" id="IPR003329">
    <property type="entry name" value="Cytidylyl_trans"/>
</dbReference>
<keyword evidence="1" id="KW-0808">Transferase</keyword>
<dbReference type="Proteomes" id="UP000305398">
    <property type="component" value="Chromosome"/>
</dbReference>
<sequence length="246" mass="27498">MTLPAAPRIGIISQARMTSTRLPGKVLMAVGGRPLLHYHIERLAASQLPIYLAITSNATDDALAQFAAAAHLPCTRGDEQDVLRRYQQCAAENNLDIIVRVTSDCPLIDGALVAQGVQQYLAQGDGRLYLSNALERTFPRGFDFEIFSRELLEEAHREATLPSDREHVTPYIHQNRSGNVHFQHFTRSHDRSNYRLTVDTADDFRLIQVLIEQYNAASLPAEALIELLDAHPELVALNAHVEQKKL</sequence>
<dbReference type="PANTHER" id="PTHR42866">
    <property type="entry name" value="3-DEOXY-MANNO-OCTULOSONATE CYTIDYLYLTRANSFERASE"/>
    <property type="match status" value="1"/>
</dbReference>
<gene>
    <name evidence="1" type="ORF">FHG12_00185</name>
</gene>
<organism evidence="1 2">
    <name type="scientific">Hymenobacter jejuensis</name>
    <dbReference type="NCBI Taxonomy" id="2502781"/>
    <lineage>
        <taxon>Bacteria</taxon>
        <taxon>Pseudomonadati</taxon>
        <taxon>Bacteroidota</taxon>
        <taxon>Cytophagia</taxon>
        <taxon>Cytophagales</taxon>
        <taxon>Hymenobacteraceae</taxon>
        <taxon>Hymenobacter</taxon>
    </lineage>
</organism>
<dbReference type="InterPro" id="IPR029044">
    <property type="entry name" value="Nucleotide-diphossugar_trans"/>
</dbReference>
<dbReference type="KEGG" id="hyj:FHG12_00185"/>
<protein>
    <submittedName>
        <fullName evidence="1">Acylneuraminate cytidylyltransferase</fullName>
    </submittedName>
</protein>
<dbReference type="AlphaFoldDB" id="A0A5B7ZTV4"/>
<dbReference type="Pfam" id="PF02348">
    <property type="entry name" value="CTP_transf_3"/>
    <property type="match status" value="1"/>
</dbReference>
<dbReference type="OrthoDB" id="9815559at2"/>
<dbReference type="GO" id="GO:0005829">
    <property type="term" value="C:cytosol"/>
    <property type="evidence" value="ECO:0007669"/>
    <property type="project" value="TreeGrafter"/>
</dbReference>
<reference evidence="1 2" key="1">
    <citation type="submission" date="2019-06" db="EMBL/GenBank/DDBJ databases">
        <authorList>
            <person name="Srinivasan S."/>
        </authorList>
    </citation>
    <scope>NUCLEOTIDE SEQUENCE [LARGE SCALE GENOMIC DNA]</scope>
    <source>
        <strain evidence="1 2">17J68-5</strain>
    </source>
</reference>
<evidence type="ECO:0000313" key="2">
    <source>
        <dbReference type="Proteomes" id="UP000305398"/>
    </source>
</evidence>
<keyword evidence="2" id="KW-1185">Reference proteome</keyword>
<dbReference type="CDD" id="cd02518">
    <property type="entry name" value="GT2_SpsF"/>
    <property type="match status" value="1"/>
</dbReference>
<dbReference type="PANTHER" id="PTHR42866:SF1">
    <property type="entry name" value="SPORE COAT POLYSACCHARIDE BIOSYNTHESIS PROTEIN SPSF"/>
    <property type="match status" value="1"/>
</dbReference>
<dbReference type="EMBL" id="CP040896">
    <property type="protein sequence ID" value="QDA58611.1"/>
    <property type="molecule type" value="Genomic_DNA"/>
</dbReference>
<evidence type="ECO:0000313" key="1">
    <source>
        <dbReference type="EMBL" id="QDA58611.1"/>
    </source>
</evidence>